<name>A0AAE0N518_9PEZI</name>
<dbReference type="AlphaFoldDB" id="A0AAE0N518"/>
<gene>
    <name evidence="4" type="ORF">B0T24DRAFT_722536</name>
</gene>
<comment type="caution">
    <text evidence="4">The sequence shown here is derived from an EMBL/GenBank/DDBJ whole genome shotgun (WGS) entry which is preliminary data.</text>
</comment>
<dbReference type="EMBL" id="JAULSN010000006">
    <property type="protein sequence ID" value="KAK3369704.1"/>
    <property type="molecule type" value="Genomic_DNA"/>
</dbReference>
<evidence type="ECO:0000259" key="3">
    <source>
        <dbReference type="Pfam" id="PF13847"/>
    </source>
</evidence>
<reference evidence="4" key="1">
    <citation type="journal article" date="2023" name="Mol. Phylogenet. Evol.">
        <title>Genome-scale phylogeny and comparative genomics of the fungal order Sordariales.</title>
        <authorList>
            <person name="Hensen N."/>
            <person name="Bonometti L."/>
            <person name="Westerberg I."/>
            <person name="Brannstrom I.O."/>
            <person name="Guillou S."/>
            <person name="Cros-Aarteil S."/>
            <person name="Calhoun S."/>
            <person name="Haridas S."/>
            <person name="Kuo A."/>
            <person name="Mondo S."/>
            <person name="Pangilinan J."/>
            <person name="Riley R."/>
            <person name="LaButti K."/>
            <person name="Andreopoulos B."/>
            <person name="Lipzen A."/>
            <person name="Chen C."/>
            <person name="Yan M."/>
            <person name="Daum C."/>
            <person name="Ng V."/>
            <person name="Clum A."/>
            <person name="Steindorff A."/>
            <person name="Ohm R.A."/>
            <person name="Martin F."/>
            <person name="Silar P."/>
            <person name="Natvig D.O."/>
            <person name="Lalanne C."/>
            <person name="Gautier V."/>
            <person name="Ament-Velasquez S.L."/>
            <person name="Kruys A."/>
            <person name="Hutchinson M.I."/>
            <person name="Powell A.J."/>
            <person name="Barry K."/>
            <person name="Miller A.N."/>
            <person name="Grigoriev I.V."/>
            <person name="Debuchy R."/>
            <person name="Gladieux P."/>
            <person name="Hiltunen Thoren M."/>
            <person name="Johannesson H."/>
        </authorList>
    </citation>
    <scope>NUCLEOTIDE SEQUENCE</scope>
    <source>
        <strain evidence="4">CBS 958.72</strain>
    </source>
</reference>
<accession>A0AAE0N518</accession>
<dbReference type="Proteomes" id="UP001287356">
    <property type="component" value="Unassembled WGS sequence"/>
</dbReference>
<keyword evidence="1" id="KW-0808">Transferase</keyword>
<dbReference type="InterPro" id="IPR029063">
    <property type="entry name" value="SAM-dependent_MTases_sf"/>
</dbReference>
<keyword evidence="4" id="KW-0489">Methyltransferase</keyword>
<evidence type="ECO:0000313" key="4">
    <source>
        <dbReference type="EMBL" id="KAK3369704.1"/>
    </source>
</evidence>
<dbReference type="PANTHER" id="PTHR44068:SF1">
    <property type="entry name" value="HYPOTHETICAL LOC100005854"/>
    <property type="match status" value="1"/>
</dbReference>
<proteinExistence type="inferred from homology"/>
<dbReference type="InterPro" id="IPR050447">
    <property type="entry name" value="Erg6_SMT_methyltransf"/>
</dbReference>
<dbReference type="GO" id="GO:0003838">
    <property type="term" value="F:sterol 24-C-methyltransferase activity"/>
    <property type="evidence" value="ECO:0007669"/>
    <property type="project" value="TreeGrafter"/>
</dbReference>
<dbReference type="SUPFAM" id="SSF53335">
    <property type="entry name" value="S-adenosyl-L-methionine-dependent methyltransferases"/>
    <property type="match status" value="1"/>
</dbReference>
<reference evidence="4" key="2">
    <citation type="submission" date="2023-06" db="EMBL/GenBank/DDBJ databases">
        <authorList>
            <consortium name="Lawrence Berkeley National Laboratory"/>
            <person name="Haridas S."/>
            <person name="Hensen N."/>
            <person name="Bonometti L."/>
            <person name="Westerberg I."/>
            <person name="Brannstrom I.O."/>
            <person name="Guillou S."/>
            <person name="Cros-Aarteil S."/>
            <person name="Calhoun S."/>
            <person name="Kuo A."/>
            <person name="Mondo S."/>
            <person name="Pangilinan J."/>
            <person name="Riley R."/>
            <person name="Labutti K."/>
            <person name="Andreopoulos B."/>
            <person name="Lipzen A."/>
            <person name="Chen C."/>
            <person name="Yanf M."/>
            <person name="Daum C."/>
            <person name="Ng V."/>
            <person name="Clum A."/>
            <person name="Steindorff A."/>
            <person name="Ohm R."/>
            <person name="Martin F."/>
            <person name="Silar P."/>
            <person name="Natvig D."/>
            <person name="Lalanne C."/>
            <person name="Gautier V."/>
            <person name="Ament-Velasquez S.L."/>
            <person name="Kruys A."/>
            <person name="Hutchinson M.I."/>
            <person name="Powell A.J."/>
            <person name="Barry K."/>
            <person name="Miller A.N."/>
            <person name="Grigoriev I.V."/>
            <person name="Debuchy R."/>
            <person name="Gladieux P."/>
            <person name="Thoren M.H."/>
            <person name="Johannesson H."/>
        </authorList>
    </citation>
    <scope>NUCLEOTIDE SEQUENCE</scope>
    <source>
        <strain evidence="4">CBS 958.72</strain>
    </source>
</reference>
<dbReference type="CDD" id="cd02440">
    <property type="entry name" value="AdoMet_MTases"/>
    <property type="match status" value="1"/>
</dbReference>
<dbReference type="PANTHER" id="PTHR44068">
    <property type="entry name" value="ZGC:194242"/>
    <property type="match status" value="1"/>
</dbReference>
<organism evidence="4 5">
    <name type="scientific">Lasiosphaeria ovina</name>
    <dbReference type="NCBI Taxonomy" id="92902"/>
    <lineage>
        <taxon>Eukaryota</taxon>
        <taxon>Fungi</taxon>
        <taxon>Dikarya</taxon>
        <taxon>Ascomycota</taxon>
        <taxon>Pezizomycotina</taxon>
        <taxon>Sordariomycetes</taxon>
        <taxon>Sordariomycetidae</taxon>
        <taxon>Sordariales</taxon>
        <taxon>Lasiosphaeriaceae</taxon>
        <taxon>Lasiosphaeria</taxon>
    </lineage>
</organism>
<keyword evidence="5" id="KW-1185">Reference proteome</keyword>
<dbReference type="GO" id="GO:0016126">
    <property type="term" value="P:sterol biosynthetic process"/>
    <property type="evidence" value="ECO:0007669"/>
    <property type="project" value="TreeGrafter"/>
</dbReference>
<protein>
    <submittedName>
        <fullName evidence="4">S-adenosyl-L-methionine-dependent methyltransferase</fullName>
    </submittedName>
</protein>
<evidence type="ECO:0000313" key="5">
    <source>
        <dbReference type="Proteomes" id="UP001287356"/>
    </source>
</evidence>
<dbReference type="Pfam" id="PF13847">
    <property type="entry name" value="Methyltransf_31"/>
    <property type="match status" value="1"/>
</dbReference>
<comment type="similarity">
    <text evidence="2">Belongs to the class I-like SAM-binding methyltransferase superfamily. Erg6/SMT family.</text>
</comment>
<dbReference type="GO" id="GO:0005783">
    <property type="term" value="C:endoplasmic reticulum"/>
    <property type="evidence" value="ECO:0007669"/>
    <property type="project" value="TreeGrafter"/>
</dbReference>
<dbReference type="Gene3D" id="3.40.50.150">
    <property type="entry name" value="Vaccinia Virus protein VP39"/>
    <property type="match status" value="1"/>
</dbReference>
<dbReference type="InterPro" id="IPR025714">
    <property type="entry name" value="Methyltranfer_dom"/>
</dbReference>
<sequence length="287" mass="31400">MAQDGPASMNLPKVAVDWEDTPKAAYSVFESRTAQNCAAYLLPALQSLKDANPRVALLDVGAGHGSISATLARLIPEGHVTAVDINPDVIPRAKVIAESYGATNISFQAGDIHKLPFEDNTFDVVHCHQVLAHGKDQVGALREMLRVTKPGGLVASREGDMDSEIWWPQTPGMQKAHDYARMLITAHGGGGCSSSGRQLLSWALEAGPKRSQITPSYSVWHFTEKEDKERWGGGMLNVALAGHVRERAVKAGVKEEDLDEMREAWKEWIERDDATLIMVQGEVLIRK</sequence>
<evidence type="ECO:0000256" key="1">
    <source>
        <dbReference type="ARBA" id="ARBA00022679"/>
    </source>
</evidence>
<feature type="domain" description="Methyltransferase" evidence="3">
    <location>
        <begin position="55"/>
        <end position="164"/>
    </location>
</feature>
<dbReference type="GO" id="GO:0032259">
    <property type="term" value="P:methylation"/>
    <property type="evidence" value="ECO:0007669"/>
    <property type="project" value="UniProtKB-KW"/>
</dbReference>
<evidence type="ECO:0000256" key="2">
    <source>
        <dbReference type="ARBA" id="ARBA00038188"/>
    </source>
</evidence>